<feature type="domain" description="ATP-grasp" evidence="16">
    <location>
        <begin position="120"/>
        <end position="315"/>
    </location>
</feature>
<dbReference type="GO" id="GO:0006633">
    <property type="term" value="P:fatty acid biosynthetic process"/>
    <property type="evidence" value="ECO:0007669"/>
    <property type="project" value="UniProtKB-KW"/>
</dbReference>
<keyword evidence="15" id="KW-0275">Fatty acid biosynthesis</keyword>
<protein>
    <recommendedName>
        <fullName evidence="5 15">Biotin carboxylase</fullName>
        <ecNumber evidence="4 15">6.3.4.14</ecNumber>
    </recommendedName>
    <alternativeName>
        <fullName evidence="12 15">Acetyl-coenzyme A carboxylase biotin carboxylase subunit A</fullName>
    </alternativeName>
</protein>
<accession>A0A4R6WQG9</accession>
<dbReference type="PROSITE" id="PS50979">
    <property type="entry name" value="BC"/>
    <property type="match status" value="1"/>
</dbReference>
<keyword evidence="9 14" id="KW-0067">ATP-binding</keyword>
<evidence type="ECO:0000259" key="17">
    <source>
        <dbReference type="PROSITE" id="PS50979"/>
    </source>
</evidence>
<dbReference type="PROSITE" id="PS00867">
    <property type="entry name" value="CPSASE_2"/>
    <property type="match status" value="1"/>
</dbReference>
<comment type="catalytic activity">
    <reaction evidence="13 15">
        <text>N(6)-biotinyl-L-lysyl-[protein] + hydrogencarbonate + ATP = N(6)-carboxybiotinyl-L-lysyl-[protein] + ADP + phosphate + H(+)</text>
        <dbReference type="Rhea" id="RHEA:13501"/>
        <dbReference type="Rhea" id="RHEA-COMP:10505"/>
        <dbReference type="Rhea" id="RHEA-COMP:10506"/>
        <dbReference type="ChEBI" id="CHEBI:15378"/>
        <dbReference type="ChEBI" id="CHEBI:17544"/>
        <dbReference type="ChEBI" id="CHEBI:30616"/>
        <dbReference type="ChEBI" id="CHEBI:43474"/>
        <dbReference type="ChEBI" id="CHEBI:83144"/>
        <dbReference type="ChEBI" id="CHEBI:83145"/>
        <dbReference type="ChEBI" id="CHEBI:456216"/>
        <dbReference type="EC" id="6.3.4.14"/>
    </reaction>
</comment>
<dbReference type="NCBIfam" id="TIGR00514">
    <property type="entry name" value="accC"/>
    <property type="match status" value="1"/>
</dbReference>
<evidence type="ECO:0000313" key="18">
    <source>
        <dbReference type="EMBL" id="TDQ80888.1"/>
    </source>
</evidence>
<dbReference type="InterPro" id="IPR005479">
    <property type="entry name" value="CPAse_ATP-bd"/>
</dbReference>
<feature type="domain" description="Biotin carboxylation" evidence="17">
    <location>
        <begin position="1"/>
        <end position="443"/>
    </location>
</feature>
<evidence type="ECO:0000256" key="2">
    <source>
        <dbReference type="ARBA" id="ARBA00004956"/>
    </source>
</evidence>
<comment type="pathway">
    <text evidence="2 15">Lipid metabolism; malonyl-CoA biosynthesis; malonyl-CoA from acetyl-CoA: step 1/1.</text>
</comment>
<evidence type="ECO:0000256" key="11">
    <source>
        <dbReference type="ARBA" id="ARBA00023267"/>
    </source>
</evidence>
<dbReference type="InterPro" id="IPR011761">
    <property type="entry name" value="ATP-grasp"/>
</dbReference>
<dbReference type="OrthoDB" id="9763189at2"/>
<keyword evidence="15" id="KW-0444">Lipid biosynthesis</keyword>
<keyword evidence="19" id="KW-1185">Reference proteome</keyword>
<evidence type="ECO:0000256" key="10">
    <source>
        <dbReference type="ARBA" id="ARBA00022842"/>
    </source>
</evidence>
<dbReference type="Gene3D" id="3.30.470.20">
    <property type="entry name" value="ATP-grasp fold, B domain"/>
    <property type="match status" value="1"/>
</dbReference>
<dbReference type="NCBIfam" id="NF006367">
    <property type="entry name" value="PRK08591.1"/>
    <property type="match status" value="1"/>
</dbReference>
<dbReference type="Gene3D" id="6.20.290.20">
    <property type="match status" value="1"/>
</dbReference>
<keyword evidence="8 14" id="KW-0547">Nucleotide-binding</keyword>
<dbReference type="FunFam" id="3.40.50.20:FF:000010">
    <property type="entry name" value="Propionyl-CoA carboxylase subunit alpha"/>
    <property type="match status" value="1"/>
</dbReference>
<dbReference type="GO" id="GO:2001295">
    <property type="term" value="P:malonyl-CoA biosynthetic process"/>
    <property type="evidence" value="ECO:0007669"/>
    <property type="project" value="UniProtKB-UniPathway"/>
</dbReference>
<dbReference type="PANTHER" id="PTHR48095:SF2">
    <property type="entry name" value="BIOTIN CARBOXYLASE, CHLOROPLASTIC"/>
    <property type="match status" value="1"/>
</dbReference>
<dbReference type="SUPFAM" id="SSF56059">
    <property type="entry name" value="Glutathione synthetase ATP-binding domain-like"/>
    <property type="match status" value="1"/>
</dbReference>
<comment type="subunit">
    <text evidence="3 15">Acetyl-CoA carboxylase is a heterohexamer of biotin carboxyl carrier protein, biotin carboxylase and the two subunits of carboxyl transferase in a 2:2 complex.</text>
</comment>
<dbReference type="SUPFAM" id="SSF52440">
    <property type="entry name" value="PreATP-grasp domain"/>
    <property type="match status" value="1"/>
</dbReference>
<dbReference type="PROSITE" id="PS00866">
    <property type="entry name" value="CPSASE_1"/>
    <property type="match status" value="1"/>
</dbReference>
<dbReference type="InterPro" id="IPR005481">
    <property type="entry name" value="BC-like_N"/>
</dbReference>
<dbReference type="PROSITE" id="PS50975">
    <property type="entry name" value="ATP_GRASP"/>
    <property type="match status" value="1"/>
</dbReference>
<comment type="function">
    <text evidence="1 15">This protein is a component of the acetyl coenzyme A carboxylase complex; first, biotin carboxylase catalyzes the carboxylation of the carrier protein and then the transcarboxylase transfers the carboxyl group to form malonyl-CoA.</text>
</comment>
<keyword evidence="6 15" id="KW-0436">Ligase</keyword>
<evidence type="ECO:0000256" key="13">
    <source>
        <dbReference type="ARBA" id="ARBA00048600"/>
    </source>
</evidence>
<dbReference type="GO" id="GO:0046872">
    <property type="term" value="F:metal ion binding"/>
    <property type="evidence" value="ECO:0007669"/>
    <property type="project" value="UniProtKB-KW"/>
</dbReference>
<dbReference type="UniPathway" id="UPA00655">
    <property type="reaction ID" value="UER00711"/>
</dbReference>
<dbReference type="RefSeq" id="WP_133614226.1">
    <property type="nucleotide sequence ID" value="NZ_SNYW01000010.1"/>
</dbReference>
<dbReference type="AlphaFoldDB" id="A0A4R6WQG9"/>
<evidence type="ECO:0000313" key="19">
    <source>
        <dbReference type="Proteomes" id="UP000295783"/>
    </source>
</evidence>
<evidence type="ECO:0000256" key="15">
    <source>
        <dbReference type="RuleBase" id="RU365063"/>
    </source>
</evidence>
<dbReference type="Proteomes" id="UP000295783">
    <property type="component" value="Unassembled WGS sequence"/>
</dbReference>
<evidence type="ECO:0000256" key="4">
    <source>
        <dbReference type="ARBA" id="ARBA00013263"/>
    </source>
</evidence>
<dbReference type="InterPro" id="IPR004549">
    <property type="entry name" value="Acetyl_CoA_COase_biotin_COase"/>
</dbReference>
<dbReference type="InterPro" id="IPR005482">
    <property type="entry name" value="Biotin_COase_C"/>
</dbReference>
<keyword evidence="10" id="KW-0460">Magnesium</keyword>
<dbReference type="InterPro" id="IPR016185">
    <property type="entry name" value="PreATP-grasp_dom_sf"/>
</dbReference>
<dbReference type="EC" id="6.3.4.14" evidence="4 15"/>
<proteinExistence type="predicted"/>
<keyword evidence="7" id="KW-0479">Metal-binding</keyword>
<keyword evidence="11 15" id="KW-0092">Biotin</keyword>
<evidence type="ECO:0000256" key="14">
    <source>
        <dbReference type="PROSITE-ProRule" id="PRU00409"/>
    </source>
</evidence>
<evidence type="ECO:0000256" key="8">
    <source>
        <dbReference type="ARBA" id="ARBA00022741"/>
    </source>
</evidence>
<evidence type="ECO:0000256" key="6">
    <source>
        <dbReference type="ARBA" id="ARBA00022598"/>
    </source>
</evidence>
<keyword evidence="15" id="KW-0276">Fatty acid metabolism</keyword>
<gene>
    <name evidence="18" type="ORF">A8950_2757</name>
</gene>
<comment type="caution">
    <text evidence="18">The sequence shown here is derived from an EMBL/GenBank/DDBJ whole genome shotgun (WGS) entry which is preliminary data.</text>
</comment>
<evidence type="ECO:0000256" key="7">
    <source>
        <dbReference type="ARBA" id="ARBA00022723"/>
    </source>
</evidence>
<evidence type="ECO:0000256" key="5">
    <source>
        <dbReference type="ARBA" id="ARBA00017242"/>
    </source>
</evidence>
<dbReference type="GO" id="GO:0005524">
    <property type="term" value="F:ATP binding"/>
    <property type="evidence" value="ECO:0007669"/>
    <property type="project" value="UniProtKB-UniRule"/>
</dbReference>
<dbReference type="InterPro" id="IPR011764">
    <property type="entry name" value="Biotin_carboxylation_dom"/>
</dbReference>
<dbReference type="PANTHER" id="PTHR48095">
    <property type="entry name" value="PYRUVATE CARBOXYLASE SUBUNIT A"/>
    <property type="match status" value="1"/>
</dbReference>
<sequence length="444" mass="47971">MFEKVLIANRGEIALRIHRACREMGIRTVAVHSTVDADAMHVRLADESVCIGPAPSRDSYLNMAAIISAATITGADAIHPGIGFLSENAKFAAMVEEHGFTFIGPSPEHLSQMGDKVEAKITAKRFGIPCVPGSDGAISDAEAASIAEGIGYPVLIKAAAGGGGKGMKVANSAGELKEALAFARAEAKAAFGNDAMYMEKYLSHPRHIEIQILADNHGNAVHLGERDCSLQRRHQKVLEEAPSPALNAGQRAEIGEIAVKAVKAMGYRSVGTIEFLFQDGQFYFIEMNTRLQIEHPISEMITGIDLVREQIRVASGAPLGLSQSDITFNGHAVECRINAEDPETFMPSPGRITDFHAAGGLGVRVDSALYAGYKVPSNYDSLIAKLVVHGKTRNECLMRARRALEEMVIMGVKTNIPLHQRLVAAPDFINGDYDIRWLEKFVAK</sequence>
<keyword evidence="15" id="KW-0443">Lipid metabolism</keyword>
<reference evidence="18 19" key="1">
    <citation type="submission" date="2019-03" db="EMBL/GenBank/DDBJ databases">
        <title>Genomic Encyclopedia of Type Strains, Phase III (KMG-III): the genomes of soil and plant-associated and newly described type strains.</title>
        <authorList>
            <person name="Whitman W."/>
        </authorList>
    </citation>
    <scope>NUCLEOTIDE SEQUENCE [LARGE SCALE GENOMIC DNA]</scope>
    <source>
        <strain evidence="18 19">CGMCC 1.7660</strain>
    </source>
</reference>
<evidence type="ECO:0000256" key="12">
    <source>
        <dbReference type="ARBA" id="ARBA00033786"/>
    </source>
</evidence>
<evidence type="ECO:0000256" key="3">
    <source>
        <dbReference type="ARBA" id="ARBA00011750"/>
    </source>
</evidence>
<evidence type="ECO:0000256" key="1">
    <source>
        <dbReference type="ARBA" id="ARBA00003761"/>
    </source>
</evidence>
<dbReference type="SUPFAM" id="SSF51246">
    <property type="entry name" value="Rudiment single hybrid motif"/>
    <property type="match status" value="1"/>
</dbReference>
<dbReference type="GO" id="GO:0004075">
    <property type="term" value="F:biotin carboxylase activity"/>
    <property type="evidence" value="ECO:0007669"/>
    <property type="project" value="UniProtKB-EC"/>
</dbReference>
<dbReference type="InterPro" id="IPR051602">
    <property type="entry name" value="ACC_Biotin_Carboxylase"/>
</dbReference>
<dbReference type="InterPro" id="IPR011054">
    <property type="entry name" value="Rudment_hybrid_motif"/>
</dbReference>
<dbReference type="Gene3D" id="3.40.50.20">
    <property type="match status" value="1"/>
</dbReference>
<dbReference type="Pfam" id="PF00289">
    <property type="entry name" value="Biotin_carb_N"/>
    <property type="match status" value="1"/>
</dbReference>
<evidence type="ECO:0000259" key="16">
    <source>
        <dbReference type="PROSITE" id="PS50975"/>
    </source>
</evidence>
<dbReference type="FunFam" id="3.30.1490.20:FF:000018">
    <property type="entry name" value="Biotin carboxylase"/>
    <property type="match status" value="1"/>
</dbReference>
<dbReference type="Pfam" id="PF02785">
    <property type="entry name" value="Biotin_carb_C"/>
    <property type="match status" value="1"/>
</dbReference>
<dbReference type="Pfam" id="PF02786">
    <property type="entry name" value="CPSase_L_D2"/>
    <property type="match status" value="1"/>
</dbReference>
<dbReference type="SMART" id="SM00878">
    <property type="entry name" value="Biotin_carb_C"/>
    <property type="match status" value="1"/>
</dbReference>
<dbReference type="EMBL" id="SNYW01000010">
    <property type="protein sequence ID" value="TDQ80888.1"/>
    <property type="molecule type" value="Genomic_DNA"/>
</dbReference>
<name>A0A4R6WQG9_9PROT</name>
<evidence type="ECO:0000256" key="9">
    <source>
        <dbReference type="ARBA" id="ARBA00022840"/>
    </source>
</evidence>
<organism evidence="18 19">
    <name type="scientific">Dongia mobilis</name>
    <dbReference type="NCBI Taxonomy" id="578943"/>
    <lineage>
        <taxon>Bacteria</taxon>
        <taxon>Pseudomonadati</taxon>
        <taxon>Pseudomonadota</taxon>
        <taxon>Alphaproteobacteria</taxon>
        <taxon>Rhodospirillales</taxon>
        <taxon>Dongiaceae</taxon>
        <taxon>Dongia</taxon>
    </lineage>
</organism>